<sequence>MRKDAIGFFWQDLPPAKKEKKQKVKRQPVERVWERPDYLPGLDAAMRFAANDPRMTDGELVEMYFAQETFVYDIECYKNYFLVAFKGVKFGKVYYLEMTAGQTLDTEKYEWIMKNFRTVGFNSRNYDNTMTFLAIAGLTVDKLKEASDRMYTLYLIPLLPFPTK</sequence>
<dbReference type="AlphaFoldDB" id="A0A2U3CQ34"/>
<accession>A0A2U3CQ34</accession>
<reference evidence="1 2" key="1">
    <citation type="submission" date="2016-11" db="EMBL/GenBank/DDBJ databases">
        <title>Comparative genomics of Acidibacillus ferroxidans species.</title>
        <authorList>
            <person name="Oliveira G."/>
            <person name="Nunes G."/>
            <person name="Oliveira R."/>
            <person name="Araujo F."/>
            <person name="Salim A."/>
            <person name="Scholte L."/>
            <person name="Morais D."/>
            <person name="Nancucheo I."/>
            <person name="Johnson D.B."/>
            <person name="Grail B."/>
            <person name="Bittencourt J."/>
            <person name="Valadares R."/>
        </authorList>
    </citation>
    <scope>NUCLEOTIDE SEQUENCE [LARGE SCALE GENOMIC DNA]</scope>
    <source>
        <strain evidence="1 2">Y002</strain>
    </source>
</reference>
<organism evidence="1 2">
    <name type="scientific">Sulfoacidibacillus thermotolerans</name>
    <name type="common">Acidibacillus sulfuroxidans</name>
    <dbReference type="NCBI Taxonomy" id="1765684"/>
    <lineage>
        <taxon>Bacteria</taxon>
        <taxon>Bacillati</taxon>
        <taxon>Bacillota</taxon>
        <taxon>Bacilli</taxon>
        <taxon>Bacillales</taxon>
        <taxon>Alicyclobacillaceae</taxon>
        <taxon>Sulfoacidibacillus</taxon>
    </lineage>
</organism>
<name>A0A2U3CQ34_SULT2</name>
<protein>
    <submittedName>
        <fullName evidence="1">Uncharacterized protein</fullName>
    </submittedName>
</protein>
<evidence type="ECO:0000313" key="2">
    <source>
        <dbReference type="Proteomes" id="UP000245380"/>
    </source>
</evidence>
<comment type="caution">
    <text evidence="1">The sequence shown here is derived from an EMBL/GenBank/DDBJ whole genome shotgun (WGS) entry which is preliminary data.</text>
</comment>
<keyword evidence="2" id="KW-1185">Reference proteome</keyword>
<proteinExistence type="predicted"/>
<gene>
    <name evidence="1" type="ORF">BM613_14370</name>
</gene>
<dbReference type="Proteomes" id="UP000245380">
    <property type="component" value="Unassembled WGS sequence"/>
</dbReference>
<evidence type="ECO:0000313" key="1">
    <source>
        <dbReference type="EMBL" id="PWI51143.1"/>
    </source>
</evidence>
<dbReference type="EMBL" id="MPDK01000089">
    <property type="protein sequence ID" value="PWI51143.1"/>
    <property type="molecule type" value="Genomic_DNA"/>
</dbReference>
<dbReference type="RefSeq" id="WP_219930726.1">
    <property type="nucleotide sequence ID" value="NZ_MPDK01000089.1"/>
</dbReference>
<feature type="non-terminal residue" evidence="1">
    <location>
        <position position="164"/>
    </location>
</feature>